<name>A0A264W267_9BACL</name>
<dbReference type="AlphaFoldDB" id="A0A264W267"/>
<evidence type="ECO:0000256" key="2">
    <source>
        <dbReference type="ARBA" id="ARBA00022723"/>
    </source>
</evidence>
<reference evidence="8 9" key="1">
    <citation type="submission" date="2017-07" db="EMBL/GenBank/DDBJ databases">
        <title>Tetzosporium hominis gen.nov. sp.nov.</title>
        <authorList>
            <person name="Tetz G."/>
            <person name="Tetz V."/>
        </authorList>
    </citation>
    <scope>NUCLEOTIDE SEQUENCE [LARGE SCALE GENOMIC DNA]</scope>
    <source>
        <strain evidence="8 9">VT-49</strain>
    </source>
</reference>
<keyword evidence="4 8" id="KW-0378">Hydrolase</keyword>
<dbReference type="EMBL" id="NOKQ01000289">
    <property type="protein sequence ID" value="OZS77137.1"/>
    <property type="molecule type" value="Genomic_DNA"/>
</dbReference>
<evidence type="ECO:0000256" key="3">
    <source>
        <dbReference type="ARBA" id="ARBA00022741"/>
    </source>
</evidence>
<dbReference type="GO" id="GO:0046872">
    <property type="term" value="F:metal ion binding"/>
    <property type="evidence" value="ECO:0007669"/>
    <property type="project" value="UniProtKB-KW"/>
</dbReference>
<evidence type="ECO:0000256" key="1">
    <source>
        <dbReference type="ARBA" id="ARBA00012506"/>
    </source>
</evidence>
<organism evidence="8 9">
    <name type="scientific">Tetzosporium hominis</name>
    <dbReference type="NCBI Taxonomy" id="2020506"/>
    <lineage>
        <taxon>Bacteria</taxon>
        <taxon>Bacillati</taxon>
        <taxon>Bacillota</taxon>
        <taxon>Bacilli</taxon>
        <taxon>Bacillales</taxon>
        <taxon>Caryophanaceae</taxon>
        <taxon>Tetzosporium</taxon>
    </lineage>
</organism>
<sequence length="171" mass="19586">MTEKRYIHTIGVADTAMTLAEQVGIDPGKAELAGLLHDICKYADMEWMAKQIKDHELNPDLLDFHHELWHGPVGSIVAKEEFGIHDDDVLNAIYYHTSGRAGMSALEKVIYVADMIEPSRNFPKVEKLREFAAQDLDLAMKYGVRHTLQHLLKQKQTVYPDSLMCYNDCWR</sequence>
<comment type="catalytic activity">
    <reaction evidence="6">
        <text>P(1),P(4)-bis(5'-adenosyl) tetraphosphate + H2O = 2 ADP + 2 H(+)</text>
        <dbReference type="Rhea" id="RHEA:24252"/>
        <dbReference type="ChEBI" id="CHEBI:15377"/>
        <dbReference type="ChEBI" id="CHEBI:15378"/>
        <dbReference type="ChEBI" id="CHEBI:58141"/>
        <dbReference type="ChEBI" id="CHEBI:456216"/>
        <dbReference type="EC" id="3.6.1.41"/>
    </reaction>
</comment>
<keyword evidence="3" id="KW-0547">Nucleotide-binding</keyword>
<dbReference type="NCBIfam" id="TIGR00488">
    <property type="entry name" value="bis(5'-nucleosyl)-tetraphosphatase (symmetrical) YqeK"/>
    <property type="match status" value="1"/>
</dbReference>
<dbReference type="GO" id="GO:0000166">
    <property type="term" value="F:nucleotide binding"/>
    <property type="evidence" value="ECO:0007669"/>
    <property type="project" value="UniProtKB-KW"/>
</dbReference>
<proteinExistence type="predicted"/>
<dbReference type="InterPro" id="IPR006675">
    <property type="entry name" value="HDIG_dom"/>
</dbReference>
<evidence type="ECO:0000313" key="9">
    <source>
        <dbReference type="Proteomes" id="UP000217065"/>
    </source>
</evidence>
<dbReference type="Pfam" id="PF01966">
    <property type="entry name" value="HD"/>
    <property type="match status" value="1"/>
</dbReference>
<dbReference type="CDD" id="cd00077">
    <property type="entry name" value="HDc"/>
    <property type="match status" value="1"/>
</dbReference>
<dbReference type="Gene3D" id="1.10.3210.10">
    <property type="entry name" value="Hypothetical protein af1432"/>
    <property type="match status" value="1"/>
</dbReference>
<evidence type="ECO:0000313" key="8">
    <source>
        <dbReference type="EMBL" id="OZS77137.1"/>
    </source>
</evidence>
<dbReference type="InterPro" id="IPR005249">
    <property type="entry name" value="YqeK"/>
</dbReference>
<dbReference type="PANTHER" id="PTHR35795">
    <property type="entry name" value="SLR1885 PROTEIN"/>
    <property type="match status" value="1"/>
</dbReference>
<dbReference type="InterPro" id="IPR003607">
    <property type="entry name" value="HD/PDEase_dom"/>
</dbReference>
<dbReference type="SUPFAM" id="SSF109604">
    <property type="entry name" value="HD-domain/PDEase-like"/>
    <property type="match status" value="1"/>
</dbReference>
<accession>A0A264W267</accession>
<keyword evidence="5" id="KW-0408">Iron</keyword>
<evidence type="ECO:0000256" key="6">
    <source>
        <dbReference type="ARBA" id="ARBA00049417"/>
    </source>
</evidence>
<dbReference type="OrthoDB" id="9782134at2"/>
<dbReference type="InterPro" id="IPR006674">
    <property type="entry name" value="HD_domain"/>
</dbReference>
<keyword evidence="9" id="KW-1185">Reference proteome</keyword>
<evidence type="ECO:0000256" key="4">
    <source>
        <dbReference type="ARBA" id="ARBA00022801"/>
    </source>
</evidence>
<dbReference type="Proteomes" id="UP000217065">
    <property type="component" value="Unassembled WGS sequence"/>
</dbReference>
<gene>
    <name evidence="8" type="ORF">CF394_13370</name>
</gene>
<evidence type="ECO:0000256" key="5">
    <source>
        <dbReference type="ARBA" id="ARBA00023004"/>
    </source>
</evidence>
<dbReference type="EC" id="3.6.1.41" evidence="1"/>
<dbReference type="PROSITE" id="PS51831">
    <property type="entry name" value="HD"/>
    <property type="match status" value="1"/>
</dbReference>
<dbReference type="GO" id="GO:0008803">
    <property type="term" value="F:bis(5'-nucleosyl)-tetraphosphatase (symmetrical) activity"/>
    <property type="evidence" value="ECO:0007669"/>
    <property type="project" value="UniProtKB-EC"/>
</dbReference>
<dbReference type="NCBIfam" id="TIGR00277">
    <property type="entry name" value="HDIG"/>
    <property type="match status" value="1"/>
</dbReference>
<evidence type="ECO:0000259" key="7">
    <source>
        <dbReference type="PROSITE" id="PS51831"/>
    </source>
</evidence>
<keyword evidence="2" id="KW-0479">Metal-binding</keyword>
<dbReference type="PANTHER" id="PTHR35795:SF1">
    <property type="entry name" value="BIS(5'-NUCLEOSYL)-TETRAPHOSPHATASE, SYMMETRICAL"/>
    <property type="match status" value="1"/>
</dbReference>
<protein>
    <recommendedName>
        <fullName evidence="1">bis(5'-nucleosyl)-tetraphosphatase (symmetrical)</fullName>
        <ecNumber evidence="1">3.6.1.41</ecNumber>
    </recommendedName>
</protein>
<dbReference type="SMART" id="SM00471">
    <property type="entry name" value="HDc"/>
    <property type="match status" value="1"/>
</dbReference>
<comment type="caution">
    <text evidence="8">The sequence shown here is derived from an EMBL/GenBank/DDBJ whole genome shotgun (WGS) entry which is preliminary data.</text>
</comment>
<dbReference type="InterPro" id="IPR051094">
    <property type="entry name" value="Diverse_Catalytic_Enzymes"/>
</dbReference>
<feature type="domain" description="HD" evidence="7">
    <location>
        <begin position="5"/>
        <end position="119"/>
    </location>
</feature>